<keyword evidence="8" id="KW-0732">Signal</keyword>
<organism evidence="10 11">
    <name type="scientific">Streptomyces hydrogenans</name>
    <dbReference type="NCBI Taxonomy" id="1873719"/>
    <lineage>
        <taxon>Bacteria</taxon>
        <taxon>Bacillati</taxon>
        <taxon>Actinomycetota</taxon>
        <taxon>Actinomycetes</taxon>
        <taxon>Kitasatosporales</taxon>
        <taxon>Streptomycetaceae</taxon>
        <taxon>Streptomyces</taxon>
    </lineage>
</organism>
<keyword evidence="2 5" id="KW-0645">Protease</keyword>
<feature type="region of interest" description="Disordered" evidence="7">
    <location>
        <begin position="40"/>
        <end position="72"/>
    </location>
</feature>
<dbReference type="InterPro" id="IPR000209">
    <property type="entry name" value="Peptidase_S8/S53_dom"/>
</dbReference>
<keyword evidence="3 5" id="KW-0378">Hydrolase</keyword>
<dbReference type="InterPro" id="IPR036852">
    <property type="entry name" value="Peptidase_S8/S53_dom_sf"/>
</dbReference>
<dbReference type="PANTHER" id="PTHR43399:SF4">
    <property type="entry name" value="CELL WALL-ASSOCIATED PROTEASE"/>
    <property type="match status" value="1"/>
</dbReference>
<dbReference type="PROSITE" id="PS00137">
    <property type="entry name" value="SUBTILASE_HIS"/>
    <property type="match status" value="1"/>
</dbReference>
<evidence type="ECO:0000256" key="4">
    <source>
        <dbReference type="ARBA" id="ARBA00022825"/>
    </source>
</evidence>
<feature type="chain" id="PRO_5046101593" description="Peptidase S8/S53 domain-containing protein" evidence="8">
    <location>
        <begin position="32"/>
        <end position="1148"/>
    </location>
</feature>
<feature type="active site" description="Charge relay system" evidence="5">
    <location>
        <position position="259"/>
    </location>
</feature>
<dbReference type="InterPro" id="IPR017297">
    <property type="entry name" value="Peptidase_S8A_DPH-A"/>
</dbReference>
<dbReference type="PANTHER" id="PTHR43399">
    <property type="entry name" value="SUBTILISIN-RELATED"/>
    <property type="match status" value="1"/>
</dbReference>
<dbReference type="PROSITE" id="PS00136">
    <property type="entry name" value="SUBTILASE_ASP"/>
    <property type="match status" value="1"/>
</dbReference>
<evidence type="ECO:0000256" key="3">
    <source>
        <dbReference type="ARBA" id="ARBA00022801"/>
    </source>
</evidence>
<dbReference type="SUPFAM" id="SSF52743">
    <property type="entry name" value="Subtilisin-like"/>
    <property type="match status" value="1"/>
</dbReference>
<dbReference type="Proteomes" id="UP001052739">
    <property type="component" value="Unassembled WGS sequence"/>
</dbReference>
<reference evidence="10" key="1">
    <citation type="submission" date="2024-05" db="EMBL/GenBank/DDBJ databases">
        <title>Whole genome shotgun sequence of Streptomyces hydrogenans NBRC 13475.</title>
        <authorList>
            <person name="Komaki H."/>
            <person name="Tamura T."/>
        </authorList>
    </citation>
    <scope>NUCLEOTIDE SEQUENCE</scope>
    <source>
        <strain evidence="10">NBRC 13475</strain>
    </source>
</reference>
<dbReference type="EMBL" id="BNDW01000102">
    <property type="protein sequence ID" value="GHI26437.1"/>
    <property type="molecule type" value="Genomic_DNA"/>
</dbReference>
<evidence type="ECO:0000313" key="11">
    <source>
        <dbReference type="Proteomes" id="UP001052739"/>
    </source>
</evidence>
<gene>
    <name evidence="10" type="ORF">Shyd_78080</name>
</gene>
<proteinExistence type="inferred from homology"/>
<evidence type="ECO:0000256" key="8">
    <source>
        <dbReference type="SAM" id="SignalP"/>
    </source>
</evidence>
<sequence length="1148" mass="118114">MRAHVQRARALTIAAATSVALVAGMTGPATAITADVPHAADPAKNHDEAKNQRSSKNPKATGPGIRRTGGDARIPLVTGDHVVVDGAGRMVRFEAAAGREHIPVEVRRTGDSTLVVPGDAQRLITEGRLDQRLFDLGVLTDPRLRAAHRAGLRLIVQYEGGAAAARTRVRTAGDTEVLRSFPVLGADALLASPDDLARVWEALTDRRRDGARTAATGIGKVWLDGVRAARLDRGVPQIGADKAWQAGYDGTGVKIAVLDTGVDATHEDLRTQVVGEKNFSSSPDAVDRVGHGTHVASIAAGTGARSGGRYKGVAPGAKVISGKVLDDDGYGDDSAVLAGMEWAAAEGADVVNLSLGSADSPGVDPLEAAIDRISAEKGVLFAVAAGNEGEAGPSTVGSPGSADAALTVGAVDHEDRLAPFSSTGPRVGDGGVKPDVTAPGVAVTAAAAAGSAIDTRPGTPHPAPGYLQLDGTSMATPHVAGAAAILKQRHPLWKAAELKGALTGSTKGGDGLTAFQQGTGRIQVDRALEQTVVAESGSLNFGTALWPHADDEPVTRQLVYRNLGTADVTLDLSVAGLDPAGKPAPAGFFALGTPRVTVPAGGTASVDLVADTRIGEADGTYSGYVTATGAGGAVRAAAVAVREAESYDLTVRTLGRDGNDAVNFANTLTGVAGPAAGHQARVDNEPGSHTLRVPKGSYTLNTAVYEDPSDYTKGTDWIAQPKLDVSADTTVTVDARTTRPVELTVPGIDRADYAGTYYEVDTEIGRVGNGWVLRGLTGFRTAHQGPAVTDGSMLQTWDAHFLDDAANSQYSVAFGGPVDRVATGYTRHVEADELATLKVGLGASAAGKTALASPYAHLPGAPEGNGFSAPQATPGTRTFHVSTADGVSWLTRFNQLGALDEWGYPAFEGSLEMLRPKRYEAGRTYGERFNAGVFGPLLGEGMGVFRTAPDPATGEQQLVGAVPLLADGAGHVGTSLYSSATTTLYRDGVRVAANDDPLSGSQPFAVSGGDAEYRLVTSAERPAAVAGASTRIDTSFTFRSKEVAATTALPVSTVRFAAPVDLATSTPERAWVSVPVTVQGAAAGRNLKSLTVKVSYDEGKSWQAVPVVGGRVTVRNPAKGAGISLAAEVTDRQGNASTLSIRNAWTGR</sequence>
<feature type="active site" description="Charge relay system" evidence="5">
    <location>
        <position position="291"/>
    </location>
</feature>
<dbReference type="InterPro" id="IPR023828">
    <property type="entry name" value="Peptidase_S8_Ser-AS"/>
</dbReference>
<evidence type="ECO:0000256" key="5">
    <source>
        <dbReference type="PROSITE-ProRule" id="PRU01240"/>
    </source>
</evidence>
<keyword evidence="4 5" id="KW-0720">Serine protease</keyword>
<evidence type="ECO:0000256" key="7">
    <source>
        <dbReference type="SAM" id="MobiDB-lite"/>
    </source>
</evidence>
<protein>
    <recommendedName>
        <fullName evidence="9">Peptidase S8/S53 domain-containing protein</fullName>
    </recommendedName>
</protein>
<dbReference type="PIRSF" id="PIRSF037854">
    <property type="entry name" value="Dihydropyridine_esterase"/>
    <property type="match status" value="1"/>
</dbReference>
<evidence type="ECO:0000256" key="1">
    <source>
        <dbReference type="ARBA" id="ARBA00011073"/>
    </source>
</evidence>
<evidence type="ECO:0000256" key="2">
    <source>
        <dbReference type="ARBA" id="ARBA00022670"/>
    </source>
</evidence>
<feature type="signal peptide" evidence="8">
    <location>
        <begin position="1"/>
        <end position="31"/>
    </location>
</feature>
<evidence type="ECO:0000259" key="9">
    <source>
        <dbReference type="Pfam" id="PF00082"/>
    </source>
</evidence>
<dbReference type="PRINTS" id="PR00723">
    <property type="entry name" value="SUBTILISIN"/>
</dbReference>
<keyword evidence="11" id="KW-1185">Reference proteome</keyword>
<accession>A0ABQ3PN46</accession>
<dbReference type="Pfam" id="PF00082">
    <property type="entry name" value="Peptidase_S8"/>
    <property type="match status" value="1"/>
</dbReference>
<evidence type="ECO:0000256" key="6">
    <source>
        <dbReference type="RuleBase" id="RU003355"/>
    </source>
</evidence>
<dbReference type="InterPro" id="IPR051048">
    <property type="entry name" value="Peptidase_S8/S53_subtilisin"/>
</dbReference>
<evidence type="ECO:0000313" key="10">
    <source>
        <dbReference type="EMBL" id="GHI26437.1"/>
    </source>
</evidence>
<comment type="similarity">
    <text evidence="1 5 6">Belongs to the peptidase S8 family.</text>
</comment>
<feature type="compositionally biased region" description="Basic and acidic residues" evidence="7">
    <location>
        <begin position="41"/>
        <end position="51"/>
    </location>
</feature>
<comment type="caution">
    <text evidence="10">The sequence shown here is derived from an EMBL/GenBank/DDBJ whole genome shotgun (WGS) entry which is preliminary data.</text>
</comment>
<feature type="active site" description="Charge relay system" evidence="5">
    <location>
        <position position="473"/>
    </location>
</feature>
<dbReference type="InterPro" id="IPR015500">
    <property type="entry name" value="Peptidase_S8_subtilisin-rel"/>
</dbReference>
<dbReference type="Gene3D" id="3.40.50.200">
    <property type="entry name" value="Peptidase S8/S53 domain"/>
    <property type="match status" value="1"/>
</dbReference>
<name>A0ABQ3PN46_9ACTN</name>
<dbReference type="InterPro" id="IPR022398">
    <property type="entry name" value="Peptidase_S8_His-AS"/>
</dbReference>
<feature type="domain" description="Peptidase S8/S53" evidence="9">
    <location>
        <begin position="250"/>
        <end position="520"/>
    </location>
</feature>
<dbReference type="PROSITE" id="PS00138">
    <property type="entry name" value="SUBTILASE_SER"/>
    <property type="match status" value="1"/>
</dbReference>
<dbReference type="PROSITE" id="PS51892">
    <property type="entry name" value="SUBTILASE"/>
    <property type="match status" value="1"/>
</dbReference>
<dbReference type="InterPro" id="IPR023827">
    <property type="entry name" value="Peptidase_S8_Asp-AS"/>
</dbReference>